<protein>
    <submittedName>
        <fullName evidence="1">Uncharacterized protein</fullName>
    </submittedName>
</protein>
<dbReference type="Proteomes" id="UP000053780">
    <property type="component" value="Unassembled WGS sequence"/>
</dbReference>
<evidence type="ECO:0000313" key="2">
    <source>
        <dbReference type="Proteomes" id="UP000053780"/>
    </source>
</evidence>
<accession>T0KXA4</accession>
<dbReference type="HOGENOM" id="CLU_1360773_0_0_1"/>
<keyword evidence="2" id="KW-1185">Reference proteome</keyword>
<evidence type="ECO:0000313" key="1">
    <source>
        <dbReference type="EMBL" id="EQB59997.1"/>
    </source>
</evidence>
<dbReference type="AlphaFoldDB" id="T0KXA4"/>
<proteinExistence type="predicted"/>
<reference evidence="1 2" key="1">
    <citation type="journal article" date="2013" name="BMC Genomics">
        <title>Genome sequencing and comparative genomics of honey bee microsporidia, Nosema apis reveal novel insights into host-parasite interactions.</title>
        <authorList>
            <person name="Chen Yp."/>
            <person name="Pettis J.S."/>
            <person name="Zhao Y."/>
            <person name="Liu X."/>
            <person name="Tallon L.J."/>
            <person name="Sadzewicz L.D."/>
            <person name="Li R."/>
            <person name="Zheng H."/>
            <person name="Huang S."/>
            <person name="Zhang X."/>
            <person name="Hamilton M.C."/>
            <person name="Pernal S.F."/>
            <person name="Melathopoulos A.P."/>
            <person name="Yan X."/>
            <person name="Evans J.D."/>
        </authorList>
    </citation>
    <scope>NUCLEOTIDE SEQUENCE [LARGE SCALE GENOMIC DNA]</scope>
    <source>
        <strain evidence="1 2">BRL 01</strain>
    </source>
</reference>
<dbReference type="OrthoDB" id="10647288at2759"/>
<dbReference type="EMBL" id="KE647341">
    <property type="protein sequence ID" value="EQB59997.1"/>
    <property type="molecule type" value="Genomic_DNA"/>
</dbReference>
<name>T0KXA4_9MICR</name>
<organism evidence="1 2">
    <name type="scientific">Vairimorpha apis BRL 01</name>
    <dbReference type="NCBI Taxonomy" id="1037528"/>
    <lineage>
        <taxon>Eukaryota</taxon>
        <taxon>Fungi</taxon>
        <taxon>Fungi incertae sedis</taxon>
        <taxon>Microsporidia</taxon>
        <taxon>Nosematidae</taxon>
        <taxon>Vairimorpha</taxon>
    </lineage>
</organism>
<dbReference type="VEuPathDB" id="MicrosporidiaDB:NAPIS_ORF02445"/>
<gene>
    <name evidence="1" type="ORF">NAPIS_ORF02445</name>
</gene>
<sequence length="201" mass="23238">MKIISWCKPPLKDQYNVPSIPSKFKIFGIEYTTNKEVLDNKMINNSNSLSTELTLNNDQNVIASHITNNDQDFNTEPTFNTDQDLNTNFTSNNIQPITNHISSNTQHINNISSNTSNNTQSINTLNKQRLKSLIKKSYTSFLTLLDTFDTNIIEDIEHIHLKINELLNNNKDKEVKTELIRLRNVNIKNEIIDMLERIVFE</sequence>